<sequence length="123" mass="13327">MQAVSSQVITALVSQESNLGIRIQEPAKEVVRFRALSPDIGEQKDHGAGEEVGKVAAGPTHIKTVPAHLPCRLLPGLTPCVLRGFRASCSEDRAMRTDWSQIMSQSLPENIHFTFSVSFGRSG</sequence>
<proteinExistence type="predicted"/>
<evidence type="ECO:0000313" key="1">
    <source>
        <dbReference type="EMBL" id="CAD7702207.1"/>
    </source>
</evidence>
<evidence type="ECO:0000313" key="2">
    <source>
        <dbReference type="Proteomes" id="UP000708148"/>
    </source>
</evidence>
<accession>A0A8S1J3U5</accession>
<dbReference type="Proteomes" id="UP000708148">
    <property type="component" value="Unassembled WGS sequence"/>
</dbReference>
<organism evidence="1 2">
    <name type="scientific">Ostreobium quekettii</name>
    <dbReference type="NCBI Taxonomy" id="121088"/>
    <lineage>
        <taxon>Eukaryota</taxon>
        <taxon>Viridiplantae</taxon>
        <taxon>Chlorophyta</taxon>
        <taxon>core chlorophytes</taxon>
        <taxon>Ulvophyceae</taxon>
        <taxon>TCBD clade</taxon>
        <taxon>Bryopsidales</taxon>
        <taxon>Ostreobineae</taxon>
        <taxon>Ostreobiaceae</taxon>
        <taxon>Ostreobium</taxon>
    </lineage>
</organism>
<protein>
    <submittedName>
        <fullName evidence="1">Uncharacterized protein</fullName>
    </submittedName>
</protein>
<dbReference type="EMBL" id="CAJHUC010001740">
    <property type="protein sequence ID" value="CAD7702207.1"/>
    <property type="molecule type" value="Genomic_DNA"/>
</dbReference>
<name>A0A8S1J3U5_9CHLO</name>
<comment type="caution">
    <text evidence="1">The sequence shown here is derived from an EMBL/GenBank/DDBJ whole genome shotgun (WGS) entry which is preliminary data.</text>
</comment>
<keyword evidence="2" id="KW-1185">Reference proteome</keyword>
<gene>
    <name evidence="1" type="ORF">OSTQU699_LOCUS7564</name>
</gene>
<reference evidence="1" key="1">
    <citation type="submission" date="2020-12" db="EMBL/GenBank/DDBJ databases">
        <authorList>
            <person name="Iha C."/>
        </authorList>
    </citation>
    <scope>NUCLEOTIDE SEQUENCE</scope>
</reference>
<dbReference type="AlphaFoldDB" id="A0A8S1J3U5"/>